<dbReference type="PROSITE" id="PS51078">
    <property type="entry name" value="ICLR_ED"/>
    <property type="match status" value="1"/>
</dbReference>
<evidence type="ECO:0000259" key="7">
    <source>
        <dbReference type="PROSITE" id="PS51077"/>
    </source>
</evidence>
<dbReference type="InterPro" id="IPR050707">
    <property type="entry name" value="HTH_MetabolicPath_Reg"/>
</dbReference>
<accession>A0A849HDK4</accession>
<keyword evidence="3" id="KW-0238">DNA-binding</keyword>
<dbReference type="InterPro" id="IPR005471">
    <property type="entry name" value="Tscrpt_reg_IclR_N"/>
</dbReference>
<evidence type="ECO:0000256" key="4">
    <source>
        <dbReference type="ARBA" id="ARBA00023163"/>
    </source>
</evidence>
<dbReference type="Proteomes" id="UP000588586">
    <property type="component" value="Unassembled WGS sequence"/>
</dbReference>
<sequence length="253" mass="26909">MPNAPAARHALEVLTLLARHTEPLPAGTIARELGLPRSTTYHLLTALTDTGFVTHLPEERRYGLGVAAFELGTAYQRQAPLQRIARPLLGRLVDTTTHNAHLAVLHGRDVLYVIEERAPGRPLLVTDVGVRLPAPLTASGLAMLAALPAAQLRALFPHRDTLVDRDGRGFPSVTALRRELTTIRSRGHAVEEGTVSPGLSSVARAVIDHTGHPVAGVALTFPTDGVDAGERNRLVAAVTRAAATLTARIGGRP</sequence>
<evidence type="ECO:0000256" key="3">
    <source>
        <dbReference type="ARBA" id="ARBA00023125"/>
    </source>
</evidence>
<dbReference type="Gene3D" id="3.30.450.40">
    <property type="match status" value="1"/>
</dbReference>
<organism evidence="9 10">
    <name type="scientific">Knoellia koreensis</name>
    <dbReference type="NCBI Taxonomy" id="2730921"/>
    <lineage>
        <taxon>Bacteria</taxon>
        <taxon>Bacillati</taxon>
        <taxon>Actinomycetota</taxon>
        <taxon>Actinomycetes</taxon>
        <taxon>Micrococcales</taxon>
        <taxon>Intrasporangiaceae</taxon>
        <taxon>Knoellia</taxon>
    </lineage>
</organism>
<dbReference type="SUPFAM" id="SSF46785">
    <property type="entry name" value="Winged helix' DNA-binding domain"/>
    <property type="match status" value="1"/>
</dbReference>
<dbReference type="AlphaFoldDB" id="A0A849HDK4"/>
<evidence type="ECO:0000259" key="8">
    <source>
        <dbReference type="PROSITE" id="PS51078"/>
    </source>
</evidence>
<evidence type="ECO:0000256" key="5">
    <source>
        <dbReference type="ARBA" id="ARBA00058938"/>
    </source>
</evidence>
<dbReference type="PANTHER" id="PTHR30136">
    <property type="entry name" value="HELIX-TURN-HELIX TRANSCRIPTIONAL REGULATOR, ICLR FAMILY"/>
    <property type="match status" value="1"/>
</dbReference>
<name>A0A849HDK4_9MICO</name>
<dbReference type="RefSeq" id="WP_171245094.1">
    <property type="nucleotide sequence ID" value="NZ_JABEPQ010000005.1"/>
</dbReference>
<dbReference type="InterPro" id="IPR036388">
    <property type="entry name" value="WH-like_DNA-bd_sf"/>
</dbReference>
<keyword evidence="2" id="KW-0805">Transcription regulation</keyword>
<evidence type="ECO:0000256" key="1">
    <source>
        <dbReference type="ARBA" id="ARBA00022798"/>
    </source>
</evidence>
<evidence type="ECO:0000256" key="6">
    <source>
        <dbReference type="ARBA" id="ARBA00070406"/>
    </source>
</evidence>
<keyword evidence="1" id="KW-0319">Glycerol metabolism</keyword>
<dbReference type="GO" id="GO:0045892">
    <property type="term" value="P:negative regulation of DNA-templated transcription"/>
    <property type="evidence" value="ECO:0007669"/>
    <property type="project" value="TreeGrafter"/>
</dbReference>
<dbReference type="Pfam" id="PF09339">
    <property type="entry name" value="HTH_IclR"/>
    <property type="match status" value="1"/>
</dbReference>
<reference evidence="9 10" key="1">
    <citation type="submission" date="2020-04" db="EMBL/GenBank/DDBJ databases">
        <title>Knoellia sp. isolate from air conditioner.</title>
        <authorList>
            <person name="Chea S."/>
            <person name="Kim D.-U."/>
        </authorList>
    </citation>
    <scope>NUCLEOTIDE SEQUENCE [LARGE SCALE GENOMIC DNA]</scope>
    <source>
        <strain evidence="9 10">DB2414S</strain>
    </source>
</reference>
<dbReference type="EMBL" id="JABEPQ010000005">
    <property type="protein sequence ID" value="NNM47980.1"/>
    <property type="molecule type" value="Genomic_DNA"/>
</dbReference>
<keyword evidence="10" id="KW-1185">Reference proteome</keyword>
<dbReference type="InterPro" id="IPR036390">
    <property type="entry name" value="WH_DNA-bd_sf"/>
</dbReference>
<dbReference type="SMART" id="SM00346">
    <property type="entry name" value="HTH_ICLR"/>
    <property type="match status" value="1"/>
</dbReference>
<dbReference type="PANTHER" id="PTHR30136:SF35">
    <property type="entry name" value="HTH-TYPE TRANSCRIPTIONAL REGULATOR RV1719"/>
    <property type="match status" value="1"/>
</dbReference>
<gene>
    <name evidence="9" type="ORF">HJG52_18495</name>
</gene>
<evidence type="ECO:0000313" key="9">
    <source>
        <dbReference type="EMBL" id="NNM47980.1"/>
    </source>
</evidence>
<dbReference type="Pfam" id="PF01614">
    <property type="entry name" value="IclR_C"/>
    <property type="match status" value="1"/>
</dbReference>
<dbReference type="InterPro" id="IPR029016">
    <property type="entry name" value="GAF-like_dom_sf"/>
</dbReference>
<dbReference type="SUPFAM" id="SSF55781">
    <property type="entry name" value="GAF domain-like"/>
    <property type="match status" value="1"/>
</dbReference>
<dbReference type="InterPro" id="IPR014757">
    <property type="entry name" value="Tscrpt_reg_IclR_C"/>
</dbReference>
<keyword evidence="4" id="KW-0804">Transcription</keyword>
<dbReference type="GO" id="GO:0003700">
    <property type="term" value="F:DNA-binding transcription factor activity"/>
    <property type="evidence" value="ECO:0007669"/>
    <property type="project" value="TreeGrafter"/>
</dbReference>
<feature type="domain" description="HTH iclR-type" evidence="7">
    <location>
        <begin position="4"/>
        <end position="66"/>
    </location>
</feature>
<dbReference type="Gene3D" id="1.10.10.10">
    <property type="entry name" value="Winged helix-like DNA-binding domain superfamily/Winged helix DNA-binding domain"/>
    <property type="match status" value="1"/>
</dbReference>
<evidence type="ECO:0000256" key="2">
    <source>
        <dbReference type="ARBA" id="ARBA00023015"/>
    </source>
</evidence>
<feature type="domain" description="IclR-ED" evidence="8">
    <location>
        <begin position="67"/>
        <end position="251"/>
    </location>
</feature>
<evidence type="ECO:0000313" key="10">
    <source>
        <dbReference type="Proteomes" id="UP000588586"/>
    </source>
</evidence>
<dbReference type="PROSITE" id="PS51077">
    <property type="entry name" value="HTH_ICLR"/>
    <property type="match status" value="1"/>
</dbReference>
<comment type="caution">
    <text evidence="9">The sequence shown here is derived from an EMBL/GenBank/DDBJ whole genome shotgun (WGS) entry which is preliminary data.</text>
</comment>
<proteinExistence type="predicted"/>
<dbReference type="GO" id="GO:0006071">
    <property type="term" value="P:glycerol metabolic process"/>
    <property type="evidence" value="ECO:0007669"/>
    <property type="project" value="UniProtKB-KW"/>
</dbReference>
<protein>
    <recommendedName>
        <fullName evidence="6">Glycerol operon regulatory protein</fullName>
    </recommendedName>
</protein>
<comment type="function">
    <text evidence="5">May be an activator protein for the gylABX operon.</text>
</comment>
<dbReference type="GO" id="GO:0003677">
    <property type="term" value="F:DNA binding"/>
    <property type="evidence" value="ECO:0007669"/>
    <property type="project" value="UniProtKB-KW"/>
</dbReference>
<dbReference type="FunFam" id="1.10.10.10:FF:000056">
    <property type="entry name" value="IclR family transcriptional regulator"/>
    <property type="match status" value="1"/>
</dbReference>